<name>A0A498JMY2_MALDO</name>
<gene>
    <name evidence="1" type="ORF">DVH24_035578</name>
</gene>
<organism evidence="1 2">
    <name type="scientific">Malus domestica</name>
    <name type="common">Apple</name>
    <name type="synonym">Pyrus malus</name>
    <dbReference type="NCBI Taxonomy" id="3750"/>
    <lineage>
        <taxon>Eukaryota</taxon>
        <taxon>Viridiplantae</taxon>
        <taxon>Streptophyta</taxon>
        <taxon>Embryophyta</taxon>
        <taxon>Tracheophyta</taxon>
        <taxon>Spermatophyta</taxon>
        <taxon>Magnoliopsida</taxon>
        <taxon>eudicotyledons</taxon>
        <taxon>Gunneridae</taxon>
        <taxon>Pentapetalae</taxon>
        <taxon>rosids</taxon>
        <taxon>fabids</taxon>
        <taxon>Rosales</taxon>
        <taxon>Rosaceae</taxon>
        <taxon>Amygdaloideae</taxon>
        <taxon>Maleae</taxon>
        <taxon>Malus</taxon>
    </lineage>
</organism>
<dbReference type="AlphaFoldDB" id="A0A498JMY2"/>
<accession>A0A498JMY2</accession>
<dbReference type="Proteomes" id="UP000290289">
    <property type="component" value="Chromosome 6"/>
</dbReference>
<comment type="caution">
    <text evidence="1">The sequence shown here is derived from an EMBL/GenBank/DDBJ whole genome shotgun (WGS) entry which is preliminary data.</text>
</comment>
<sequence length="86" mass="9737">MSTIGSCDSTDYAEIDELEEARRHPELQYFGLSTIIAATDNFSPINKLGQGGPLAKWSDYCCKICRLHLNKVRVFIFYGFIECVIL</sequence>
<reference evidence="1 2" key="1">
    <citation type="submission" date="2018-10" db="EMBL/GenBank/DDBJ databases">
        <title>A high-quality apple genome assembly.</title>
        <authorList>
            <person name="Hu J."/>
        </authorList>
    </citation>
    <scope>NUCLEOTIDE SEQUENCE [LARGE SCALE GENOMIC DNA]</scope>
    <source>
        <strain evidence="2">cv. HFTH1</strain>
        <tissue evidence="1">Young leaf</tissue>
    </source>
</reference>
<dbReference type="EMBL" id="RDQH01000332">
    <property type="protein sequence ID" value="RXH96910.1"/>
    <property type="molecule type" value="Genomic_DNA"/>
</dbReference>
<keyword evidence="2" id="KW-1185">Reference proteome</keyword>
<proteinExistence type="predicted"/>
<evidence type="ECO:0000313" key="1">
    <source>
        <dbReference type="EMBL" id="RXH96910.1"/>
    </source>
</evidence>
<protein>
    <submittedName>
        <fullName evidence="1">Uncharacterized protein</fullName>
    </submittedName>
</protein>
<evidence type="ECO:0000313" key="2">
    <source>
        <dbReference type="Proteomes" id="UP000290289"/>
    </source>
</evidence>